<feature type="non-terminal residue" evidence="1">
    <location>
        <position position="1"/>
    </location>
</feature>
<name>A0A6H5G6T1_9HEMI</name>
<dbReference type="EMBL" id="CADCXU010006228">
    <property type="protein sequence ID" value="CAA9997883.1"/>
    <property type="molecule type" value="Genomic_DNA"/>
</dbReference>
<proteinExistence type="predicted"/>
<protein>
    <submittedName>
        <fullName evidence="1">Uncharacterized protein</fullName>
    </submittedName>
</protein>
<reference evidence="1 2" key="1">
    <citation type="submission" date="2020-02" db="EMBL/GenBank/DDBJ databases">
        <authorList>
            <person name="Ferguson B K."/>
        </authorList>
    </citation>
    <scope>NUCLEOTIDE SEQUENCE [LARGE SCALE GENOMIC DNA]</scope>
</reference>
<dbReference type="Proteomes" id="UP000479000">
    <property type="component" value="Unassembled WGS sequence"/>
</dbReference>
<evidence type="ECO:0000313" key="1">
    <source>
        <dbReference type="EMBL" id="CAA9997883.1"/>
    </source>
</evidence>
<accession>A0A6H5G6T1</accession>
<keyword evidence="2" id="KW-1185">Reference proteome</keyword>
<organism evidence="1 2">
    <name type="scientific">Nesidiocoris tenuis</name>
    <dbReference type="NCBI Taxonomy" id="355587"/>
    <lineage>
        <taxon>Eukaryota</taxon>
        <taxon>Metazoa</taxon>
        <taxon>Ecdysozoa</taxon>
        <taxon>Arthropoda</taxon>
        <taxon>Hexapoda</taxon>
        <taxon>Insecta</taxon>
        <taxon>Pterygota</taxon>
        <taxon>Neoptera</taxon>
        <taxon>Paraneoptera</taxon>
        <taxon>Hemiptera</taxon>
        <taxon>Heteroptera</taxon>
        <taxon>Panheteroptera</taxon>
        <taxon>Cimicomorpha</taxon>
        <taxon>Miridae</taxon>
        <taxon>Dicyphina</taxon>
        <taxon>Nesidiocoris</taxon>
    </lineage>
</organism>
<sequence>KKVHGINSGSGSWRSRRICQRWGIYRLSSTDEAPRVQIPLMSFKLNSIRLPMSE</sequence>
<evidence type="ECO:0000313" key="2">
    <source>
        <dbReference type="Proteomes" id="UP000479000"/>
    </source>
</evidence>
<gene>
    <name evidence="1" type="ORF">NTEN_LOCUS4177</name>
</gene>
<dbReference type="AlphaFoldDB" id="A0A6H5G6T1"/>